<name>A0A6N2KV76_SALVM</name>
<dbReference type="EMBL" id="CAADRP010000480">
    <property type="protein sequence ID" value="VFU28994.1"/>
    <property type="molecule type" value="Genomic_DNA"/>
</dbReference>
<organism evidence="1">
    <name type="scientific">Salix viminalis</name>
    <name type="common">Common osier</name>
    <name type="synonym">Basket willow</name>
    <dbReference type="NCBI Taxonomy" id="40686"/>
    <lineage>
        <taxon>Eukaryota</taxon>
        <taxon>Viridiplantae</taxon>
        <taxon>Streptophyta</taxon>
        <taxon>Embryophyta</taxon>
        <taxon>Tracheophyta</taxon>
        <taxon>Spermatophyta</taxon>
        <taxon>Magnoliopsida</taxon>
        <taxon>eudicotyledons</taxon>
        <taxon>Gunneridae</taxon>
        <taxon>Pentapetalae</taxon>
        <taxon>rosids</taxon>
        <taxon>fabids</taxon>
        <taxon>Malpighiales</taxon>
        <taxon>Salicaceae</taxon>
        <taxon>Saliceae</taxon>
        <taxon>Salix</taxon>
    </lineage>
</organism>
<sequence>MKEAKIPGNPKLLEPLLGKWRNLFVSNQSLEDFPKLMHLSSITADNKCCLLDDHLSHEPNIRKSCLHWKATLNIHDSGWLVYRFKHEHNKLIVDLIWYITDP</sequence>
<gene>
    <name evidence="1" type="ORF">SVIM_LOCUS100487</name>
</gene>
<proteinExistence type="predicted"/>
<dbReference type="AlphaFoldDB" id="A0A6N2KV76"/>
<protein>
    <submittedName>
        <fullName evidence="1">Uncharacterized protein</fullName>
    </submittedName>
</protein>
<accession>A0A6N2KV76</accession>
<reference evidence="1" key="1">
    <citation type="submission" date="2019-03" db="EMBL/GenBank/DDBJ databases">
        <authorList>
            <person name="Mank J."/>
            <person name="Almeida P."/>
        </authorList>
    </citation>
    <scope>NUCLEOTIDE SEQUENCE</scope>
    <source>
        <strain evidence="1">78183</strain>
    </source>
</reference>
<evidence type="ECO:0000313" key="1">
    <source>
        <dbReference type="EMBL" id="VFU28994.1"/>
    </source>
</evidence>